<keyword evidence="4 6" id="KW-0862">Zinc</keyword>
<evidence type="ECO:0000256" key="5">
    <source>
        <dbReference type="PROSITE-ProRule" id="PRU00176"/>
    </source>
</evidence>
<feature type="zinc finger region" description="C3H1-type" evidence="6">
    <location>
        <begin position="148"/>
        <end position="175"/>
    </location>
</feature>
<feature type="zinc finger region" description="C3H1-type" evidence="6">
    <location>
        <begin position="12"/>
        <end position="40"/>
    </location>
</feature>
<dbReference type="PANTHER" id="PTHR12620">
    <property type="entry name" value="U2 SNRNP AUXILIARY FACTOR, SMALL SUBUNIT"/>
    <property type="match status" value="1"/>
</dbReference>
<dbReference type="InterPro" id="IPR009145">
    <property type="entry name" value="U2AF_small"/>
</dbReference>
<evidence type="ECO:0000256" key="3">
    <source>
        <dbReference type="ARBA" id="ARBA00022771"/>
    </source>
</evidence>
<evidence type="ECO:0000259" key="9">
    <source>
        <dbReference type="PROSITE" id="PS50103"/>
    </source>
</evidence>
<accession>A0ABQ8UJR6</accession>
<evidence type="ECO:0000313" key="10">
    <source>
        <dbReference type="EMBL" id="KAJ4459053.1"/>
    </source>
</evidence>
<evidence type="ECO:0000256" key="6">
    <source>
        <dbReference type="PROSITE-ProRule" id="PRU00723"/>
    </source>
</evidence>
<reference evidence="10" key="1">
    <citation type="journal article" date="2022" name="bioRxiv">
        <title>Genomics of Preaxostyla Flagellates Illuminates Evolutionary Transitions and the Path Towards Mitochondrial Loss.</title>
        <authorList>
            <person name="Novak L.V.F."/>
            <person name="Treitli S.C."/>
            <person name="Pyrih J."/>
            <person name="Halakuc P."/>
            <person name="Pipaliya S.V."/>
            <person name="Vacek V."/>
            <person name="Brzon O."/>
            <person name="Soukal P."/>
            <person name="Eme L."/>
            <person name="Dacks J.B."/>
            <person name="Karnkowska A."/>
            <person name="Elias M."/>
            <person name="Hampl V."/>
        </authorList>
    </citation>
    <scope>NUCLEOTIDE SEQUENCE</scope>
    <source>
        <strain evidence="10">RCP-MX</strain>
    </source>
</reference>
<dbReference type="Pfam" id="PF00642">
    <property type="entry name" value="zf-CCCH"/>
    <property type="match status" value="1"/>
</dbReference>
<evidence type="ECO:0000259" key="8">
    <source>
        <dbReference type="PROSITE" id="PS50102"/>
    </source>
</evidence>
<name>A0ABQ8UJR6_9EUKA</name>
<dbReference type="PRINTS" id="PR01848">
    <property type="entry name" value="U2AUXFACTOR"/>
</dbReference>
<proteinExistence type="predicted"/>
<dbReference type="InterPro" id="IPR003954">
    <property type="entry name" value="RRM_euk-type"/>
</dbReference>
<feature type="region of interest" description="Disordered" evidence="7">
    <location>
        <begin position="185"/>
        <end position="293"/>
    </location>
</feature>
<keyword evidence="11" id="KW-1185">Reference proteome</keyword>
<evidence type="ECO:0000256" key="4">
    <source>
        <dbReference type="ARBA" id="ARBA00022833"/>
    </source>
</evidence>
<dbReference type="Pfam" id="PF00076">
    <property type="entry name" value="RRM_1"/>
    <property type="match status" value="1"/>
</dbReference>
<sequence length="312" mass="35385">MAQKLAQIYGTEQDKVNCPFYFKMGACRHGDRCSRQHNRPLFSQSVLIQHMFNNPLAAIANMPNAAAQIDRKQVQQQFEDFYEDVYGELQKFGEIEELQVCDNLCEHLLGNVYVKFADEESATRCVQGLAGRFYGGRPILAELTPVTDFREARCRQYEMGQCDRGGVCNFLHLLDISSRLRKKLFGHSDSKRPSSRSRSRSRGRDDRRSRYGYGQDFHPRHHDSHESDRRSSRDKEAAERVEKEKDKADKPADPTTATATATAAPSGDSSASAPSERKHSRSPSPSAADDKRARRLGLCFNLLDRHSKKRGV</sequence>
<dbReference type="EMBL" id="JAPMOS010000023">
    <property type="protein sequence ID" value="KAJ4459053.1"/>
    <property type="molecule type" value="Genomic_DNA"/>
</dbReference>
<evidence type="ECO:0000313" key="11">
    <source>
        <dbReference type="Proteomes" id="UP001141327"/>
    </source>
</evidence>
<gene>
    <name evidence="10" type="ORF">PAPYR_5106</name>
</gene>
<feature type="domain" description="C3H1-type" evidence="9">
    <location>
        <begin position="12"/>
        <end position="40"/>
    </location>
</feature>
<dbReference type="Gene3D" id="3.30.70.330">
    <property type="match status" value="1"/>
</dbReference>
<dbReference type="InterPro" id="IPR012677">
    <property type="entry name" value="Nucleotide-bd_a/b_plait_sf"/>
</dbReference>
<protein>
    <submittedName>
        <fullName evidence="10">Splicing factor U2af 38 kDa subunit</fullName>
    </submittedName>
</protein>
<dbReference type="InterPro" id="IPR000571">
    <property type="entry name" value="Znf_CCCH"/>
</dbReference>
<dbReference type="SMART" id="SM00361">
    <property type="entry name" value="RRM_1"/>
    <property type="match status" value="1"/>
</dbReference>
<keyword evidence="1 6" id="KW-0479">Metal-binding</keyword>
<dbReference type="Proteomes" id="UP001141327">
    <property type="component" value="Unassembled WGS sequence"/>
</dbReference>
<dbReference type="PROSITE" id="PS50102">
    <property type="entry name" value="RRM"/>
    <property type="match status" value="1"/>
</dbReference>
<comment type="caution">
    <text evidence="10">The sequence shown here is derived from an EMBL/GenBank/DDBJ whole genome shotgun (WGS) entry which is preliminary data.</text>
</comment>
<evidence type="ECO:0000256" key="1">
    <source>
        <dbReference type="ARBA" id="ARBA00022723"/>
    </source>
</evidence>
<feature type="compositionally biased region" description="Basic and acidic residues" evidence="7">
    <location>
        <begin position="223"/>
        <end position="252"/>
    </location>
</feature>
<evidence type="ECO:0000256" key="2">
    <source>
        <dbReference type="ARBA" id="ARBA00022737"/>
    </source>
</evidence>
<dbReference type="SMART" id="SM00356">
    <property type="entry name" value="ZnF_C3H1"/>
    <property type="match status" value="2"/>
</dbReference>
<dbReference type="CDD" id="cd12287">
    <property type="entry name" value="RRM_U2AF35_like"/>
    <property type="match status" value="1"/>
</dbReference>
<feature type="compositionally biased region" description="Low complexity" evidence="7">
    <location>
        <begin position="253"/>
        <end position="274"/>
    </location>
</feature>
<dbReference type="PROSITE" id="PS50103">
    <property type="entry name" value="ZF_C3H1"/>
    <property type="match status" value="2"/>
</dbReference>
<dbReference type="SUPFAM" id="SSF54928">
    <property type="entry name" value="RNA-binding domain, RBD"/>
    <property type="match status" value="1"/>
</dbReference>
<evidence type="ECO:0000256" key="7">
    <source>
        <dbReference type="SAM" id="MobiDB-lite"/>
    </source>
</evidence>
<feature type="domain" description="RRM" evidence="8">
    <location>
        <begin position="55"/>
        <end position="146"/>
    </location>
</feature>
<dbReference type="InterPro" id="IPR035979">
    <property type="entry name" value="RBD_domain_sf"/>
</dbReference>
<organism evidence="10 11">
    <name type="scientific">Paratrimastix pyriformis</name>
    <dbReference type="NCBI Taxonomy" id="342808"/>
    <lineage>
        <taxon>Eukaryota</taxon>
        <taxon>Metamonada</taxon>
        <taxon>Preaxostyla</taxon>
        <taxon>Paratrimastigidae</taxon>
        <taxon>Paratrimastix</taxon>
    </lineage>
</organism>
<keyword evidence="5" id="KW-0694">RNA-binding</keyword>
<keyword evidence="2" id="KW-0677">Repeat</keyword>
<dbReference type="InterPro" id="IPR000504">
    <property type="entry name" value="RRM_dom"/>
</dbReference>
<feature type="domain" description="C3H1-type" evidence="9">
    <location>
        <begin position="148"/>
        <end position="175"/>
    </location>
</feature>
<keyword evidence="3 6" id="KW-0863">Zinc-finger</keyword>